<dbReference type="PANTHER" id="PTHR30346:SF26">
    <property type="entry name" value="HYDROGEN PEROXIDE-INDUCIBLE GENES ACTIVATOR"/>
    <property type="match status" value="1"/>
</dbReference>
<proteinExistence type="inferred from homology"/>
<name>Q21CE9_RHOPB</name>
<dbReference type="PANTHER" id="PTHR30346">
    <property type="entry name" value="TRANSCRIPTIONAL DUAL REGULATOR HCAR-RELATED"/>
    <property type="match status" value="1"/>
</dbReference>
<dbReference type="SUPFAM" id="SSF53850">
    <property type="entry name" value="Periplasmic binding protein-like II"/>
    <property type="match status" value="1"/>
</dbReference>
<dbReference type="OrthoDB" id="9775392at2"/>
<dbReference type="Gene3D" id="1.10.10.10">
    <property type="entry name" value="Winged helix-like DNA-binding domain superfamily/Winged helix DNA-binding domain"/>
    <property type="match status" value="1"/>
</dbReference>
<gene>
    <name evidence="8" type="ordered locus">RPC_0362</name>
</gene>
<dbReference type="PROSITE" id="PS50931">
    <property type="entry name" value="HTH_LYSR"/>
    <property type="match status" value="1"/>
</dbReference>
<dbReference type="GO" id="GO:0032993">
    <property type="term" value="C:protein-DNA complex"/>
    <property type="evidence" value="ECO:0007669"/>
    <property type="project" value="TreeGrafter"/>
</dbReference>
<evidence type="ECO:0000256" key="4">
    <source>
        <dbReference type="ARBA" id="ARBA00023125"/>
    </source>
</evidence>
<dbReference type="HOGENOM" id="CLU_039613_6_4_5"/>
<dbReference type="AlphaFoldDB" id="Q21CE9"/>
<evidence type="ECO:0000313" key="8">
    <source>
        <dbReference type="EMBL" id="ABD85937.1"/>
    </source>
</evidence>
<evidence type="ECO:0000256" key="5">
    <source>
        <dbReference type="ARBA" id="ARBA00023159"/>
    </source>
</evidence>
<dbReference type="Pfam" id="PF00126">
    <property type="entry name" value="HTH_1"/>
    <property type="match status" value="1"/>
</dbReference>
<dbReference type="Gene3D" id="3.40.190.10">
    <property type="entry name" value="Periplasmic binding protein-like II"/>
    <property type="match status" value="2"/>
</dbReference>
<dbReference type="PRINTS" id="PR00039">
    <property type="entry name" value="HTHLYSR"/>
</dbReference>
<dbReference type="FunFam" id="1.10.10.10:FF:000001">
    <property type="entry name" value="LysR family transcriptional regulator"/>
    <property type="match status" value="1"/>
</dbReference>
<evidence type="ECO:0000256" key="6">
    <source>
        <dbReference type="ARBA" id="ARBA00023163"/>
    </source>
</evidence>
<dbReference type="GO" id="GO:0003677">
    <property type="term" value="F:DNA binding"/>
    <property type="evidence" value="ECO:0007669"/>
    <property type="project" value="UniProtKB-KW"/>
</dbReference>
<evidence type="ECO:0000256" key="3">
    <source>
        <dbReference type="ARBA" id="ARBA00023015"/>
    </source>
</evidence>
<accession>Q21CE9</accession>
<dbReference type="GO" id="GO:0003700">
    <property type="term" value="F:DNA-binding transcription factor activity"/>
    <property type="evidence" value="ECO:0007669"/>
    <property type="project" value="InterPro"/>
</dbReference>
<dbReference type="EMBL" id="CP000301">
    <property type="protein sequence ID" value="ABD85937.1"/>
    <property type="molecule type" value="Genomic_DNA"/>
</dbReference>
<dbReference type="RefSeq" id="WP_011470845.1">
    <property type="nucleotide sequence ID" value="NC_007925.1"/>
</dbReference>
<dbReference type="InterPro" id="IPR005119">
    <property type="entry name" value="LysR_subst-bd"/>
</dbReference>
<dbReference type="eggNOG" id="COG0583">
    <property type="taxonomic scope" value="Bacteria"/>
</dbReference>
<organism evidence="8">
    <name type="scientific">Rhodopseudomonas palustris (strain BisB18)</name>
    <dbReference type="NCBI Taxonomy" id="316056"/>
    <lineage>
        <taxon>Bacteria</taxon>
        <taxon>Pseudomonadati</taxon>
        <taxon>Pseudomonadota</taxon>
        <taxon>Alphaproteobacteria</taxon>
        <taxon>Hyphomicrobiales</taxon>
        <taxon>Nitrobacteraceae</taxon>
        <taxon>Rhodopseudomonas</taxon>
    </lineage>
</organism>
<comment type="similarity">
    <text evidence="2">Belongs to the LysR transcriptional regulatory family.</text>
</comment>
<reference evidence="8" key="1">
    <citation type="submission" date="2006-03" db="EMBL/GenBank/DDBJ databases">
        <title>Complete sequence of Rhodopseudomonas palustris BisB18.</title>
        <authorList>
            <consortium name="US DOE Joint Genome Institute"/>
            <person name="Copeland A."/>
            <person name="Lucas S."/>
            <person name="Lapidus A."/>
            <person name="Barry K."/>
            <person name="Detter J.C."/>
            <person name="Glavina del Rio T."/>
            <person name="Hammon N."/>
            <person name="Israni S."/>
            <person name="Dalin E."/>
            <person name="Tice H."/>
            <person name="Pitluck S."/>
            <person name="Chain P."/>
            <person name="Malfatti S."/>
            <person name="Shin M."/>
            <person name="Vergez L."/>
            <person name="Schmutz J."/>
            <person name="Larimer F."/>
            <person name="Land M."/>
            <person name="Hauser L."/>
            <person name="Pelletier D.A."/>
            <person name="Kyrpides N."/>
            <person name="Anderson I."/>
            <person name="Oda Y."/>
            <person name="Harwood C.S."/>
            <person name="Richardson P."/>
        </authorList>
    </citation>
    <scope>NUCLEOTIDE SEQUENCE [LARGE SCALE GENOMIC DNA]</scope>
    <source>
        <strain evidence="8">BisB18</strain>
    </source>
</reference>
<dbReference type="CDD" id="cd08411">
    <property type="entry name" value="PBP2_OxyR"/>
    <property type="match status" value="1"/>
</dbReference>
<evidence type="ECO:0000259" key="7">
    <source>
        <dbReference type="PROSITE" id="PS50931"/>
    </source>
</evidence>
<dbReference type="KEGG" id="rpc:RPC_0362"/>
<keyword evidence="3" id="KW-0805">Transcription regulation</keyword>
<dbReference type="SUPFAM" id="SSF46785">
    <property type="entry name" value="Winged helix' DNA-binding domain"/>
    <property type="match status" value="1"/>
</dbReference>
<sequence length="300" mass="32757">MVTLRQLRYLSALAKHGHFGRAAEACSVTQPALSMQIGDLERRLGVKVVERRPGEVLLTDAGREIARRGDEVLTASRDLVDFARHRGKPLTGRLTLGVIPSLAPYLLPKILPALQRGYPELRLELRESQTRSLVGDIKSGVLDAALLALPLEDSELDALPLFEDLFLLAVPADDPRPDTARIGARDIDQSRLILLEDGHCLRDQALAFCATARRGRQQSSAGMTFGASSLSTVMQMVANGYGITLIPQIAAEVERRDSRVRLLRLKDPQPGRSIGLVFRATSPRKADFTALGEVVKESVG</sequence>
<keyword evidence="4" id="KW-0238">DNA-binding</keyword>
<feature type="domain" description="HTH lysR-type" evidence="7">
    <location>
        <begin position="2"/>
        <end position="59"/>
    </location>
</feature>
<keyword evidence="5" id="KW-0010">Activator</keyword>
<comment type="function">
    <text evidence="1">NodD regulates the expression of the nodABCFE genes which encode other nodulation proteins. NodD is also a negative regulator of its own expression. Binds flavonoids as inducers.</text>
</comment>
<keyword evidence="6" id="KW-0804">Transcription</keyword>
<dbReference type="InterPro" id="IPR000847">
    <property type="entry name" value="LysR_HTH_N"/>
</dbReference>
<dbReference type="InterPro" id="IPR036388">
    <property type="entry name" value="WH-like_DNA-bd_sf"/>
</dbReference>
<evidence type="ECO:0000256" key="2">
    <source>
        <dbReference type="ARBA" id="ARBA00009437"/>
    </source>
</evidence>
<dbReference type="STRING" id="316056.RPC_0362"/>
<protein>
    <submittedName>
        <fullName evidence="8">Transcriptional regulator, LysR family</fullName>
    </submittedName>
</protein>
<dbReference type="InterPro" id="IPR036390">
    <property type="entry name" value="WH_DNA-bd_sf"/>
</dbReference>
<evidence type="ECO:0000256" key="1">
    <source>
        <dbReference type="ARBA" id="ARBA00003502"/>
    </source>
</evidence>
<dbReference type="Pfam" id="PF03466">
    <property type="entry name" value="LysR_substrate"/>
    <property type="match status" value="1"/>
</dbReference>